<feature type="compositionally biased region" description="Basic and acidic residues" evidence="1">
    <location>
        <begin position="34"/>
        <end position="43"/>
    </location>
</feature>
<feature type="region of interest" description="Disordered" evidence="1">
    <location>
        <begin position="1"/>
        <end position="55"/>
    </location>
</feature>
<dbReference type="AlphaFoldDB" id="A0A4Z1NCL9"/>
<proteinExistence type="predicted"/>
<dbReference type="EMBL" id="SNSC02000029">
    <property type="protein sequence ID" value="TID13100.1"/>
    <property type="molecule type" value="Genomic_DNA"/>
</dbReference>
<comment type="caution">
    <text evidence="2">The sequence shown here is derived from an EMBL/GenBank/DDBJ whole genome shotgun (WGS) entry which is preliminary data.</text>
</comment>
<evidence type="ECO:0000313" key="2">
    <source>
        <dbReference type="EMBL" id="TID13100.1"/>
    </source>
</evidence>
<gene>
    <name evidence="2" type="ORF">E6O75_ATG10049</name>
</gene>
<feature type="compositionally biased region" description="Basic residues" evidence="1">
    <location>
        <begin position="1"/>
        <end position="10"/>
    </location>
</feature>
<keyword evidence="3" id="KW-1185">Reference proteome</keyword>
<evidence type="ECO:0000313" key="3">
    <source>
        <dbReference type="Proteomes" id="UP000298493"/>
    </source>
</evidence>
<organism evidence="2 3">
    <name type="scientific">Venturia nashicola</name>
    <dbReference type="NCBI Taxonomy" id="86259"/>
    <lineage>
        <taxon>Eukaryota</taxon>
        <taxon>Fungi</taxon>
        <taxon>Dikarya</taxon>
        <taxon>Ascomycota</taxon>
        <taxon>Pezizomycotina</taxon>
        <taxon>Dothideomycetes</taxon>
        <taxon>Pleosporomycetidae</taxon>
        <taxon>Venturiales</taxon>
        <taxon>Venturiaceae</taxon>
        <taxon>Venturia</taxon>
    </lineage>
</organism>
<evidence type="ECO:0000256" key="1">
    <source>
        <dbReference type="SAM" id="MobiDB-lite"/>
    </source>
</evidence>
<dbReference type="Proteomes" id="UP000298493">
    <property type="component" value="Unassembled WGS sequence"/>
</dbReference>
<reference evidence="2 3" key="1">
    <citation type="submission" date="2019-04" db="EMBL/GenBank/DDBJ databases">
        <title>High contiguity whole genome sequence and gene annotation resource for two Venturia nashicola isolates.</title>
        <authorList>
            <person name="Prokchorchik M."/>
            <person name="Won K."/>
            <person name="Lee Y."/>
            <person name="Choi E.D."/>
            <person name="Segonzac C."/>
            <person name="Sohn K.H."/>
        </authorList>
    </citation>
    <scope>NUCLEOTIDE SEQUENCE [LARGE SCALE GENOMIC DNA]</scope>
    <source>
        <strain evidence="2 3">PRI2</strain>
    </source>
</reference>
<accession>A0A4Z1NCL9</accession>
<name>A0A4Z1NCL9_9PEZI</name>
<protein>
    <submittedName>
        <fullName evidence="2">Uncharacterized protein</fullName>
    </submittedName>
</protein>
<sequence>MHRGPSKLKKSCPSSHDDVDDDERTKRSAHPKARKTEERDPTHRPMRLGWPQKSQNIEPFSSLFVNKTNPSLTAAAQESACKPIL</sequence>